<feature type="domain" description="SWIM-type" evidence="6">
    <location>
        <begin position="743"/>
        <end position="775"/>
    </location>
</feature>
<dbReference type="PANTHER" id="PTHR31973">
    <property type="entry name" value="POLYPROTEIN, PUTATIVE-RELATED"/>
    <property type="match status" value="1"/>
</dbReference>
<evidence type="ECO:0000313" key="8">
    <source>
        <dbReference type="Proteomes" id="UP001459277"/>
    </source>
</evidence>
<dbReference type="InterPro" id="IPR006564">
    <property type="entry name" value="Znf_PMZ"/>
</dbReference>
<accession>A0AAW2DQG5</accession>
<evidence type="ECO:0000256" key="5">
    <source>
        <dbReference type="SAM" id="MobiDB-lite"/>
    </source>
</evidence>
<evidence type="ECO:0000256" key="1">
    <source>
        <dbReference type="ARBA" id="ARBA00022723"/>
    </source>
</evidence>
<dbReference type="SMART" id="SM00575">
    <property type="entry name" value="ZnF_PMZ"/>
    <property type="match status" value="1"/>
</dbReference>
<evidence type="ECO:0000256" key="2">
    <source>
        <dbReference type="ARBA" id="ARBA00022771"/>
    </source>
</evidence>
<dbReference type="PANTHER" id="PTHR31973:SF195">
    <property type="entry name" value="MUDR FAMILY TRANSPOSASE"/>
    <property type="match status" value="1"/>
</dbReference>
<feature type="region of interest" description="Disordered" evidence="5">
    <location>
        <begin position="869"/>
        <end position="890"/>
    </location>
</feature>
<keyword evidence="1" id="KW-0479">Metal-binding</keyword>
<comment type="caution">
    <text evidence="7">The sequence shown here is derived from an EMBL/GenBank/DDBJ whole genome shotgun (WGS) entry which is preliminary data.</text>
</comment>
<evidence type="ECO:0000256" key="4">
    <source>
        <dbReference type="PROSITE-ProRule" id="PRU00325"/>
    </source>
</evidence>
<dbReference type="GO" id="GO:0008270">
    <property type="term" value="F:zinc ion binding"/>
    <property type="evidence" value="ECO:0007669"/>
    <property type="project" value="UniProtKB-KW"/>
</dbReference>
<dbReference type="AlphaFoldDB" id="A0AAW2DQG5"/>
<dbReference type="EMBL" id="JAZDWU010000002">
    <property type="protein sequence ID" value="KAL0011798.1"/>
    <property type="molecule type" value="Genomic_DNA"/>
</dbReference>
<evidence type="ECO:0000313" key="7">
    <source>
        <dbReference type="EMBL" id="KAL0011798.1"/>
    </source>
</evidence>
<dbReference type="PROSITE" id="PS50966">
    <property type="entry name" value="ZF_SWIM"/>
    <property type="match status" value="1"/>
</dbReference>
<gene>
    <name evidence="7" type="ORF">SO802_006906</name>
</gene>
<keyword evidence="2 4" id="KW-0863">Zinc-finger</keyword>
<name>A0AAW2DQG5_9ROSI</name>
<feature type="compositionally biased region" description="Polar residues" evidence="5">
    <location>
        <begin position="881"/>
        <end position="890"/>
    </location>
</feature>
<sequence>MTVIDINLYYGGELCNDDENKGLPFKGRGIKCYYIQLHRRLKTLNDLKRIIMEELRVNPILHDIKITFRSPHEVLHERINYRYMAIEEDKHMKIMFDRMERMTQIIAIELYISVKPRAEVGGEEMQQTTPIENNDGHRYQDESFTHLEEEDEEYVGHTVINGGDLDDRDEYGETIERSNFDKNVDDHEIATNLHTDDLFDCDENDVEDDIGVRHVTNTIPTYTPPAPSFYANTWKNMVDPSNVEIPFVSTWQEGMDFSKGLIFANKEAVKRALTISAVKENKNYIISRSTKVKLCAKCRDESCKWYVGAFMKPKLHGQWVITVYVGPHTCISLRLPKDGRMMDSNFVASELLPILLKKHTTTVHDLRTNMSKKFGHELSYYKVWDAKQKAIAKIFGDWEESYQRLQKLLLAYIDQDMGTRFFYHTTPGSVAGTSLLHYVFWAFAPCIDGFQYCKPVISIDATHLYGKYQGKLLIAMTTDANNKVFPLAFAVVDIESGSSWGWFLECLRETIGGVIPDEGICIISDQHESIKNAIATWPKDENGRLRVFHRYCLRHVASNFNTHFQDSFLKSLVLKAGYAIQEAKFDNIMDSIKNAEIESIKKKLTIGGNGGDPKPFKPHTYLMSEPVDMWTQSHDGGKRYGEMTTNISECFNGVLKGARGLPIAAMVEFTWSKLVAYFHDRHKDITHDLSEGKSWSEYAMSIYHANKLKAAQHHVREFNNQDDIYQVFTSYNNHSSGGGHHSYEIRLMDRTCGCGEWQNIKIPCSHVIKVCELLHIDPTKYIDPCYSLANAINSYSHGFTVPKSESLWRDADGLKWLPNPELLRDKGRPVKSRIRNEMDGVRRKLRSRREESDLRENQPKQRCGLCHEEGHNRRKCPDSCGASTSGHLPN</sequence>
<dbReference type="InterPro" id="IPR018289">
    <property type="entry name" value="MULE_transposase_dom"/>
</dbReference>
<evidence type="ECO:0000259" key="6">
    <source>
        <dbReference type="PROSITE" id="PS50966"/>
    </source>
</evidence>
<keyword evidence="8" id="KW-1185">Reference proteome</keyword>
<protein>
    <recommendedName>
        <fullName evidence="6">SWIM-type domain-containing protein</fullName>
    </recommendedName>
</protein>
<keyword evidence="3" id="KW-0862">Zinc</keyword>
<organism evidence="7 8">
    <name type="scientific">Lithocarpus litseifolius</name>
    <dbReference type="NCBI Taxonomy" id="425828"/>
    <lineage>
        <taxon>Eukaryota</taxon>
        <taxon>Viridiplantae</taxon>
        <taxon>Streptophyta</taxon>
        <taxon>Embryophyta</taxon>
        <taxon>Tracheophyta</taxon>
        <taxon>Spermatophyta</taxon>
        <taxon>Magnoliopsida</taxon>
        <taxon>eudicotyledons</taxon>
        <taxon>Gunneridae</taxon>
        <taxon>Pentapetalae</taxon>
        <taxon>rosids</taxon>
        <taxon>fabids</taxon>
        <taxon>Fagales</taxon>
        <taxon>Fagaceae</taxon>
        <taxon>Lithocarpus</taxon>
    </lineage>
</organism>
<dbReference type="Pfam" id="PF04434">
    <property type="entry name" value="SWIM"/>
    <property type="match status" value="1"/>
</dbReference>
<dbReference type="Pfam" id="PF10551">
    <property type="entry name" value="MULE"/>
    <property type="match status" value="1"/>
</dbReference>
<proteinExistence type="predicted"/>
<dbReference type="Proteomes" id="UP001459277">
    <property type="component" value="Unassembled WGS sequence"/>
</dbReference>
<reference evidence="7 8" key="1">
    <citation type="submission" date="2024-01" db="EMBL/GenBank/DDBJ databases">
        <title>A telomere-to-telomere, gap-free genome of sweet tea (Lithocarpus litseifolius).</title>
        <authorList>
            <person name="Zhou J."/>
        </authorList>
    </citation>
    <scope>NUCLEOTIDE SEQUENCE [LARGE SCALE GENOMIC DNA]</scope>
    <source>
        <strain evidence="7">Zhou-2022a</strain>
        <tissue evidence="7">Leaf</tissue>
    </source>
</reference>
<dbReference type="InterPro" id="IPR007527">
    <property type="entry name" value="Znf_SWIM"/>
</dbReference>
<evidence type="ECO:0000256" key="3">
    <source>
        <dbReference type="ARBA" id="ARBA00022833"/>
    </source>
</evidence>